<dbReference type="EMBL" id="LDAU01000122">
    <property type="protein sequence ID" value="KRX04024.1"/>
    <property type="molecule type" value="Genomic_DNA"/>
</dbReference>
<gene>
    <name evidence="1" type="ORF">PPERSA_12471</name>
</gene>
<sequence>MYNNKNPFTRPCTHLKLFLIFIKNIYQILHMKGIQVTNKQKLQYNRALQLNWVQLYQIAFEAEKCFADDEINSLSNDSFSIRAASVGLLETIFYYINEEKVISAIDSLLQQFSGSILTGNTPFEAILQREAFYFIVFGLFNQIKNSLEFETWYESVLSSELQQEDPKLNPLKIQILNLIGAYVENSYRLDENQCQVFGQHLTQVIANPNNNLYLRLLAFQNLMPLLNTQQMMGTYLEKIMPYIFEIGQQCVENQSKLLIMTLIEKLISKQKQKLSPYMKSIFNYIKSIWSQLQNIDTSNSSLGFSPLSLKQKISTVLKQIINVQQELFFQEIDFYYQVIYASLDVEQGFEIFLIEECGLTLLYQFIISYNQQISQLSEEQKIAQKQVIQNFEQKFLIFLDKIDTPFLQSMESYYMCLIIIMQYIINFDNYEIQKKASQLLIKGVECYNGDMKEDIYVKIYDIIEIFLIKNTIAPPQSANEYQKLSFNLAQQVIDNVLDQAVKQQKQQEDNIFQKLSILRILGRVFFQNLEAGQNLSNFIKNKIDPHSDFIFDFLNESSKHLEQYKPDLCFYKYHCVLSLAYLQILQINNSEDNLIKLFQNISLDNQQDNQQQRNIDSKCEHCFQKLSENYKIIQQYYNYSIHDDTPWILQSLDDLIIKYHQKNQEKYLLDDIEADQQQIYLDLDIKSLYNNKNLLKFLKQDQLLKYNFILEGKNFFQKFANYMPTNLQQRIAQFFSEEIE</sequence>
<dbReference type="AlphaFoldDB" id="A0A0V0QPN6"/>
<protein>
    <recommendedName>
        <fullName evidence="3">Armadillo-type fold</fullName>
    </recommendedName>
</protein>
<dbReference type="InParanoid" id="A0A0V0QPN6"/>
<evidence type="ECO:0000313" key="2">
    <source>
        <dbReference type="Proteomes" id="UP000054937"/>
    </source>
</evidence>
<proteinExistence type="predicted"/>
<comment type="caution">
    <text evidence="1">The sequence shown here is derived from an EMBL/GenBank/DDBJ whole genome shotgun (WGS) entry which is preliminary data.</text>
</comment>
<name>A0A0V0QPN6_PSEPJ</name>
<evidence type="ECO:0008006" key="3">
    <source>
        <dbReference type="Google" id="ProtNLM"/>
    </source>
</evidence>
<keyword evidence="2" id="KW-1185">Reference proteome</keyword>
<organism evidence="1 2">
    <name type="scientific">Pseudocohnilembus persalinus</name>
    <name type="common">Ciliate</name>
    <dbReference type="NCBI Taxonomy" id="266149"/>
    <lineage>
        <taxon>Eukaryota</taxon>
        <taxon>Sar</taxon>
        <taxon>Alveolata</taxon>
        <taxon>Ciliophora</taxon>
        <taxon>Intramacronucleata</taxon>
        <taxon>Oligohymenophorea</taxon>
        <taxon>Scuticociliatia</taxon>
        <taxon>Philasterida</taxon>
        <taxon>Pseudocohnilembidae</taxon>
        <taxon>Pseudocohnilembus</taxon>
    </lineage>
</organism>
<evidence type="ECO:0000313" key="1">
    <source>
        <dbReference type="EMBL" id="KRX04024.1"/>
    </source>
</evidence>
<dbReference type="Proteomes" id="UP000054937">
    <property type="component" value="Unassembled WGS sequence"/>
</dbReference>
<accession>A0A0V0QPN6</accession>
<reference evidence="1 2" key="1">
    <citation type="journal article" date="2015" name="Sci. Rep.">
        <title>Genome of the facultative scuticociliatosis pathogen Pseudocohnilembus persalinus provides insight into its virulence through horizontal gene transfer.</title>
        <authorList>
            <person name="Xiong J."/>
            <person name="Wang G."/>
            <person name="Cheng J."/>
            <person name="Tian M."/>
            <person name="Pan X."/>
            <person name="Warren A."/>
            <person name="Jiang C."/>
            <person name="Yuan D."/>
            <person name="Miao W."/>
        </authorList>
    </citation>
    <scope>NUCLEOTIDE SEQUENCE [LARGE SCALE GENOMIC DNA]</scope>
    <source>
        <strain evidence="1">36N120E</strain>
    </source>
</reference>
<dbReference type="OrthoDB" id="361693at2759"/>